<dbReference type="AlphaFoldDB" id="A0A915KL88"/>
<dbReference type="InterPro" id="IPR002035">
    <property type="entry name" value="VWF_A"/>
</dbReference>
<proteinExistence type="predicted"/>
<dbReference type="Gene3D" id="3.40.50.410">
    <property type="entry name" value="von Willebrand factor, type A domain"/>
    <property type="match status" value="1"/>
</dbReference>
<evidence type="ECO:0000259" key="2">
    <source>
        <dbReference type="PROSITE" id="PS50234"/>
    </source>
</evidence>
<reference evidence="4" key="1">
    <citation type="submission" date="2022-11" db="UniProtKB">
        <authorList>
            <consortium name="WormBaseParasite"/>
        </authorList>
    </citation>
    <scope>IDENTIFICATION</scope>
</reference>
<protein>
    <submittedName>
        <fullName evidence="4">VWFA domain-containing protein</fullName>
    </submittedName>
</protein>
<keyword evidence="3" id="KW-1185">Reference proteome</keyword>
<evidence type="ECO:0000256" key="1">
    <source>
        <dbReference type="SAM" id="MobiDB-lite"/>
    </source>
</evidence>
<dbReference type="InterPro" id="IPR039891">
    <property type="entry name" value="VWA8"/>
</dbReference>
<accession>A0A915KL88</accession>
<dbReference type="OMA" id="SEAYLIM"/>
<dbReference type="Pfam" id="PF00092">
    <property type="entry name" value="VWA"/>
    <property type="match status" value="1"/>
</dbReference>
<dbReference type="PANTHER" id="PTHR21610:SF9">
    <property type="entry name" value="VON WILLEBRAND FACTOR A DOMAIN-CONTAINING PROTEIN 8"/>
    <property type="match status" value="1"/>
</dbReference>
<evidence type="ECO:0000313" key="3">
    <source>
        <dbReference type="Proteomes" id="UP000887565"/>
    </source>
</evidence>
<dbReference type="GO" id="GO:0005737">
    <property type="term" value="C:cytoplasm"/>
    <property type="evidence" value="ECO:0007669"/>
    <property type="project" value="TreeGrafter"/>
</dbReference>
<dbReference type="PANTHER" id="PTHR21610">
    <property type="entry name" value="VON WILLEBRAND FACTOR A DOMAIN-CONTAINING PROTEIN 8"/>
    <property type="match status" value="1"/>
</dbReference>
<dbReference type="SUPFAM" id="SSF53300">
    <property type="entry name" value="vWA-like"/>
    <property type="match status" value="1"/>
</dbReference>
<feature type="domain" description="VWFA" evidence="2">
    <location>
        <begin position="332"/>
        <end position="524"/>
    </location>
</feature>
<organism evidence="3 4">
    <name type="scientific">Romanomermis culicivorax</name>
    <name type="common">Nematode worm</name>
    <dbReference type="NCBI Taxonomy" id="13658"/>
    <lineage>
        <taxon>Eukaryota</taxon>
        <taxon>Metazoa</taxon>
        <taxon>Ecdysozoa</taxon>
        <taxon>Nematoda</taxon>
        <taxon>Enoplea</taxon>
        <taxon>Dorylaimia</taxon>
        <taxon>Mermithida</taxon>
        <taxon>Mermithoidea</taxon>
        <taxon>Mermithidae</taxon>
        <taxon>Romanomermis</taxon>
    </lineage>
</organism>
<dbReference type="WBParaSite" id="nRc.2.0.1.t38793-RA">
    <property type="protein sequence ID" value="nRc.2.0.1.t38793-RA"/>
    <property type="gene ID" value="nRc.2.0.1.g38793"/>
</dbReference>
<dbReference type="PROSITE" id="PS50234">
    <property type="entry name" value="VWFA"/>
    <property type="match status" value="1"/>
</dbReference>
<evidence type="ECO:0000313" key="4">
    <source>
        <dbReference type="WBParaSite" id="nRc.2.0.1.t38793-RA"/>
    </source>
</evidence>
<feature type="region of interest" description="Disordered" evidence="1">
    <location>
        <begin position="166"/>
        <end position="185"/>
    </location>
</feature>
<dbReference type="InterPro" id="IPR036465">
    <property type="entry name" value="vWFA_dom_sf"/>
</dbReference>
<dbReference type="Proteomes" id="UP000887565">
    <property type="component" value="Unplaced"/>
</dbReference>
<name>A0A915KL88_ROMCU</name>
<sequence>MESMVLKLPFNLSEIFVVQNSMIVKSSEGKFHHVNKDYVDFYVNPIDAEFDMNDLKRCVDSNVDGYLEVIDFNERNVTYIPVPAPKYKPPYPAWYRSLSETNFVLNSYGQEGVVTVDSSGGIRTFETSPGSLRNSINAWRKIMGIQNGDSGKITIEKEDADFSKLSEPKHGVTDPTGAPHFGGGTFAGGSGGFNTAGLGGAGGPYRLDLGHKEVHQVSDDVKSRIPEHVRQKAREMARRAYAQRLKEIHMSEHEAELYEKFYARIENYVHRLRVVIESLQAKQNERQWVKHQTSGDLDEGKIIDGITGEKNIYRRRADKKPEPGTPQYKPKRIRLCPDLSGSMYRFNGYDHRLEKSLEATLMLMKSFEGFEDKIKFEIVGHSGEQPDVELSTLNNPPKDDSDRLKILKSMLAHSQYCMSGDFTLESIGLATKICTREASNFDETFIILLSDANFRRYGISPDMLAKMLSPDSLSSNAQENAIHMFAIFIGSLGDEADLLKKRLPPNKAFVCKSTEEIPQIMQQILTSTVC</sequence>